<evidence type="ECO:0000256" key="2">
    <source>
        <dbReference type="ARBA" id="ARBA00022763"/>
    </source>
</evidence>
<keyword evidence="4 5" id="KW-0234">DNA repair</keyword>
<evidence type="ECO:0000256" key="4">
    <source>
        <dbReference type="ARBA" id="ARBA00023204"/>
    </source>
</evidence>
<reference evidence="6 7" key="1">
    <citation type="submission" date="2017-07" db="EMBL/GenBank/DDBJ databases">
        <title>Isolation and whole genome analysis of endospore-forming bacteria from heroin.</title>
        <authorList>
            <person name="Kalinowski J."/>
            <person name="Ahrens B."/>
            <person name="Al-Dilaimi A."/>
            <person name="Winkler A."/>
            <person name="Wibberg D."/>
            <person name="Schleenbecker U."/>
            <person name="Ruckert C."/>
            <person name="Wolfel R."/>
            <person name="Grass G."/>
        </authorList>
    </citation>
    <scope>NUCLEOTIDE SEQUENCE [LARGE SCALE GENOMIC DNA]</scope>
    <source>
        <strain evidence="6 7">7539</strain>
    </source>
</reference>
<dbReference type="InterPro" id="IPR003180">
    <property type="entry name" value="MPG"/>
</dbReference>
<dbReference type="GO" id="GO:0006284">
    <property type="term" value="P:base-excision repair"/>
    <property type="evidence" value="ECO:0007669"/>
    <property type="project" value="InterPro"/>
</dbReference>
<dbReference type="GO" id="GO:0003677">
    <property type="term" value="F:DNA binding"/>
    <property type="evidence" value="ECO:0007669"/>
    <property type="project" value="InterPro"/>
</dbReference>
<dbReference type="PANTHER" id="PTHR10429">
    <property type="entry name" value="DNA-3-METHYLADENINE GLYCOSYLASE"/>
    <property type="match status" value="1"/>
</dbReference>
<dbReference type="EC" id="3.2.2.-" evidence="5"/>
<comment type="similarity">
    <text evidence="1 5">Belongs to the DNA glycosylase MPG family.</text>
</comment>
<dbReference type="HAMAP" id="MF_00527">
    <property type="entry name" value="3MGH"/>
    <property type="match status" value="1"/>
</dbReference>
<dbReference type="EMBL" id="NPCC01000004">
    <property type="protein sequence ID" value="PAE90737.1"/>
    <property type="molecule type" value="Genomic_DNA"/>
</dbReference>
<organism evidence="6 7">
    <name type="scientific">Shouchella clausii</name>
    <name type="common">Alkalihalobacillus clausii</name>
    <dbReference type="NCBI Taxonomy" id="79880"/>
    <lineage>
        <taxon>Bacteria</taxon>
        <taxon>Bacillati</taxon>
        <taxon>Bacillota</taxon>
        <taxon>Bacilli</taxon>
        <taxon>Bacillales</taxon>
        <taxon>Bacillaceae</taxon>
        <taxon>Shouchella</taxon>
    </lineage>
</organism>
<name>A0A268P4T6_SHOCL</name>
<evidence type="ECO:0000256" key="3">
    <source>
        <dbReference type="ARBA" id="ARBA00022801"/>
    </source>
</evidence>
<dbReference type="NCBIfam" id="TIGR00567">
    <property type="entry name" value="3mg"/>
    <property type="match status" value="1"/>
</dbReference>
<dbReference type="AlphaFoldDB" id="A0A268P4T6"/>
<keyword evidence="3 5" id="KW-0378">Hydrolase</keyword>
<dbReference type="Gene3D" id="3.10.300.10">
    <property type="entry name" value="Methylpurine-DNA glycosylase (MPG)"/>
    <property type="match status" value="1"/>
</dbReference>
<evidence type="ECO:0000256" key="1">
    <source>
        <dbReference type="ARBA" id="ARBA00009232"/>
    </source>
</evidence>
<dbReference type="NCBIfam" id="NF002002">
    <property type="entry name" value="PRK00802.1-2"/>
    <property type="match status" value="1"/>
</dbReference>
<dbReference type="FunFam" id="3.10.300.10:FF:000001">
    <property type="entry name" value="Putative 3-methyladenine DNA glycosylase"/>
    <property type="match status" value="1"/>
</dbReference>
<evidence type="ECO:0000256" key="5">
    <source>
        <dbReference type="HAMAP-Rule" id="MF_00527"/>
    </source>
</evidence>
<sequence>MEQQKALDLSFFEQSTIEVAKGLIGMHLVHELDGVTLIGRITETEAYLGVLDRACHSYGRRRTKRTAILYEEAGRCYTYTMHTHCLLNVVCEQKGQPEAVLIRAIEPISGVKEMEQLRGKPHTSREFANGPGKLTKAMGITMADYGRLLTEPPLYFAKGDHTNASIVATKRIGIKGAGPCSHHPWRFIDGNSRAVSAYRP</sequence>
<dbReference type="InterPro" id="IPR036995">
    <property type="entry name" value="MPG_sf"/>
</dbReference>
<dbReference type="Pfam" id="PF02245">
    <property type="entry name" value="Pur_DNA_glyco"/>
    <property type="match status" value="1"/>
</dbReference>
<protein>
    <recommendedName>
        <fullName evidence="5">Putative 3-methyladenine DNA glycosylase</fullName>
        <ecNumber evidence="5">3.2.2.-</ecNumber>
    </recommendedName>
</protein>
<dbReference type="InterPro" id="IPR011034">
    <property type="entry name" value="Formyl_transferase-like_C_sf"/>
</dbReference>
<evidence type="ECO:0000313" key="6">
    <source>
        <dbReference type="EMBL" id="PAE90737.1"/>
    </source>
</evidence>
<evidence type="ECO:0000313" key="7">
    <source>
        <dbReference type="Proteomes" id="UP000216207"/>
    </source>
</evidence>
<accession>A0A268P4T6</accession>
<dbReference type="CDD" id="cd00540">
    <property type="entry name" value="AAG"/>
    <property type="match status" value="1"/>
</dbReference>
<proteinExistence type="inferred from homology"/>
<keyword evidence="2 5" id="KW-0227">DNA damage</keyword>
<dbReference type="SUPFAM" id="SSF50486">
    <property type="entry name" value="FMT C-terminal domain-like"/>
    <property type="match status" value="1"/>
</dbReference>
<comment type="caution">
    <text evidence="6">The sequence shown here is derived from an EMBL/GenBank/DDBJ whole genome shotgun (WGS) entry which is preliminary data.</text>
</comment>
<dbReference type="GO" id="GO:0003905">
    <property type="term" value="F:alkylbase DNA N-glycosylase activity"/>
    <property type="evidence" value="ECO:0007669"/>
    <property type="project" value="InterPro"/>
</dbReference>
<dbReference type="RefSeq" id="WP_095326085.1">
    <property type="nucleotide sequence ID" value="NZ_NPCC01000004.1"/>
</dbReference>
<dbReference type="PANTHER" id="PTHR10429:SF0">
    <property type="entry name" value="DNA-3-METHYLADENINE GLYCOSYLASE"/>
    <property type="match status" value="1"/>
</dbReference>
<gene>
    <name evidence="6" type="ORF">CHH72_02325</name>
</gene>
<dbReference type="Proteomes" id="UP000216207">
    <property type="component" value="Unassembled WGS sequence"/>
</dbReference>